<feature type="domain" description="Fatty acid hydroxylase" evidence="3">
    <location>
        <begin position="71"/>
        <end position="215"/>
    </location>
</feature>
<dbReference type="RefSeq" id="WP_109239670.1">
    <property type="nucleotide sequence ID" value="NZ_CAACYD010000007.1"/>
</dbReference>
<feature type="transmembrane region" description="Helical" evidence="2">
    <location>
        <begin position="43"/>
        <end position="62"/>
    </location>
</feature>
<evidence type="ECO:0000256" key="1">
    <source>
        <dbReference type="SAM" id="MobiDB-lite"/>
    </source>
</evidence>
<proteinExistence type="predicted"/>
<keyword evidence="2" id="KW-0812">Transmembrane</keyword>
<organism evidence="4 5">
    <name type="scientific">Gordonia paraffinivorans</name>
    <dbReference type="NCBI Taxonomy" id="175628"/>
    <lineage>
        <taxon>Bacteria</taxon>
        <taxon>Bacillati</taxon>
        <taxon>Actinomycetota</taxon>
        <taxon>Actinomycetes</taxon>
        <taxon>Mycobacteriales</taxon>
        <taxon>Gordoniaceae</taxon>
        <taxon>Gordonia</taxon>
    </lineage>
</organism>
<feature type="transmembrane region" description="Helical" evidence="2">
    <location>
        <begin position="68"/>
        <end position="89"/>
    </location>
</feature>
<comment type="caution">
    <text evidence="4">The sequence shown here is derived from an EMBL/GenBank/DDBJ whole genome shotgun (WGS) entry which is preliminary data.</text>
</comment>
<feature type="region of interest" description="Disordered" evidence="1">
    <location>
        <begin position="220"/>
        <end position="239"/>
    </location>
</feature>
<feature type="transmembrane region" description="Helical" evidence="2">
    <location>
        <begin position="150"/>
        <end position="171"/>
    </location>
</feature>
<feature type="transmembrane region" description="Helical" evidence="2">
    <location>
        <begin position="119"/>
        <end position="144"/>
    </location>
</feature>
<accession>A0ABD7V530</accession>
<evidence type="ECO:0000313" key="5">
    <source>
        <dbReference type="Proteomes" id="UP000360750"/>
    </source>
</evidence>
<dbReference type="InterPro" id="IPR006694">
    <property type="entry name" value="Fatty_acid_hydroxylase"/>
</dbReference>
<reference evidence="4 5" key="1">
    <citation type="submission" date="2019-02" db="EMBL/GenBank/DDBJ databases">
        <authorList>
            <consortium name="Pathogen Informatics"/>
        </authorList>
    </citation>
    <scope>NUCLEOTIDE SEQUENCE [LARGE SCALE GENOMIC DNA]</scope>
    <source>
        <strain evidence="4 5">3012STDY6756503</strain>
    </source>
</reference>
<gene>
    <name evidence="4" type="ORF">NCTC8139_02847</name>
</gene>
<feature type="compositionally biased region" description="Basic and acidic residues" evidence="1">
    <location>
        <begin position="221"/>
        <end position="239"/>
    </location>
</feature>
<evidence type="ECO:0000313" key="4">
    <source>
        <dbReference type="EMBL" id="VFA89285.1"/>
    </source>
</evidence>
<dbReference type="Proteomes" id="UP000360750">
    <property type="component" value="Unassembled WGS sequence"/>
</dbReference>
<sequence length="239" mass="27529">MSADEIDTRARRRVAADERRMRLRRSASLRAALAEFARHPSPWIMGVFLLSALVARILVGGWGLADLLVPVVMIASFPLVEWLIHVFVLHWRPKRLGPLVVDPLVARKHREHHRDPRDIPLIFIPWQVLLMVIAAALVVGLVVFTSVERGLTFLVVLPAIGLVYEWTHYLIHSDYRPRHAFYRALWRNHRFHHYRNEHYWFAVTTAGTVDRLLGTYPDPDTVEKSPTAKDLHALSRAGE</sequence>
<dbReference type="AlphaFoldDB" id="A0ABD7V530"/>
<dbReference type="GeneID" id="60750838"/>
<evidence type="ECO:0000259" key="3">
    <source>
        <dbReference type="Pfam" id="PF04116"/>
    </source>
</evidence>
<keyword evidence="2" id="KW-0472">Membrane</keyword>
<dbReference type="EMBL" id="CAACYD010000007">
    <property type="protein sequence ID" value="VFA89285.1"/>
    <property type="molecule type" value="Genomic_DNA"/>
</dbReference>
<protein>
    <submittedName>
        <fullName evidence="4">Fatty acid hydroxylase superfamily</fullName>
    </submittedName>
</protein>
<name>A0ABD7V530_9ACTN</name>
<evidence type="ECO:0000256" key="2">
    <source>
        <dbReference type="SAM" id="Phobius"/>
    </source>
</evidence>
<keyword evidence="2" id="KW-1133">Transmembrane helix</keyword>
<dbReference type="Pfam" id="PF04116">
    <property type="entry name" value="FA_hydroxylase"/>
    <property type="match status" value="1"/>
</dbReference>